<feature type="transmembrane region" description="Helical" evidence="1">
    <location>
        <begin position="55"/>
        <end position="73"/>
    </location>
</feature>
<keyword evidence="1" id="KW-0472">Membrane</keyword>
<protein>
    <submittedName>
        <fullName evidence="2">Kazal domain containing protein</fullName>
    </submittedName>
</protein>
<evidence type="ECO:0000313" key="2">
    <source>
        <dbReference type="EMBL" id="JAP81797.1"/>
    </source>
</evidence>
<reference evidence="2" key="1">
    <citation type="journal article" date="2016" name="Ticks Tick Borne Dis.">
        <title>De novo assembly and annotation of the salivary gland transcriptome of Rhipicephalus appendiculatus male and female ticks during blood feeding.</title>
        <authorList>
            <person name="de Castro M.H."/>
            <person name="de Klerk D."/>
            <person name="Pienaar R."/>
            <person name="Latif A.A."/>
            <person name="Rees D.J."/>
            <person name="Mans B.J."/>
        </authorList>
    </citation>
    <scope>NUCLEOTIDE SEQUENCE</scope>
    <source>
        <tissue evidence="2">Salivary glands</tissue>
    </source>
</reference>
<dbReference type="EMBL" id="GEDV01006760">
    <property type="protein sequence ID" value="JAP81797.1"/>
    <property type="molecule type" value="Transcribed_RNA"/>
</dbReference>
<sequence>MRRCRYSIGILNDLRVITFLASLASKSTNRLTARQVGKWNKKRTIPRQASSCKKAVKMNFTVSFIIFIFLVMSSDWQPSSNVNVEAGKVIFGNKDCVRRTCFGGSCGQGAPSVCECPSPFAQFFGVKNCR</sequence>
<organism evidence="2">
    <name type="scientific">Rhipicephalus appendiculatus</name>
    <name type="common">Brown ear tick</name>
    <dbReference type="NCBI Taxonomy" id="34631"/>
    <lineage>
        <taxon>Eukaryota</taxon>
        <taxon>Metazoa</taxon>
        <taxon>Ecdysozoa</taxon>
        <taxon>Arthropoda</taxon>
        <taxon>Chelicerata</taxon>
        <taxon>Arachnida</taxon>
        <taxon>Acari</taxon>
        <taxon>Parasitiformes</taxon>
        <taxon>Ixodida</taxon>
        <taxon>Ixodoidea</taxon>
        <taxon>Ixodidae</taxon>
        <taxon>Rhipicephalinae</taxon>
        <taxon>Rhipicephalus</taxon>
        <taxon>Rhipicephalus</taxon>
    </lineage>
</organism>
<accession>A0A131YS78</accession>
<evidence type="ECO:0000256" key="1">
    <source>
        <dbReference type="SAM" id="Phobius"/>
    </source>
</evidence>
<keyword evidence="1" id="KW-1133">Transmembrane helix</keyword>
<keyword evidence="1" id="KW-0812">Transmembrane</keyword>
<name>A0A131YS78_RHIAP</name>
<dbReference type="AlphaFoldDB" id="A0A131YS78"/>
<proteinExistence type="predicted"/>